<reference evidence="3" key="2">
    <citation type="submission" date="2015-01" db="EMBL/GenBank/DDBJ databases">
        <title>Evolutionary Origins and Diversification of the Mycorrhizal Mutualists.</title>
        <authorList>
            <consortium name="DOE Joint Genome Institute"/>
            <consortium name="Mycorrhizal Genomics Consortium"/>
            <person name="Kohler A."/>
            <person name="Kuo A."/>
            <person name="Nagy L.G."/>
            <person name="Floudas D."/>
            <person name="Copeland A."/>
            <person name="Barry K.W."/>
            <person name="Cichocki N."/>
            <person name="Veneault-Fourrey C."/>
            <person name="LaButti K."/>
            <person name="Lindquist E.A."/>
            <person name="Lipzen A."/>
            <person name="Lundell T."/>
            <person name="Morin E."/>
            <person name="Murat C."/>
            <person name="Riley R."/>
            <person name="Ohm R."/>
            <person name="Sun H."/>
            <person name="Tunlid A."/>
            <person name="Henrissat B."/>
            <person name="Grigoriev I.V."/>
            <person name="Hibbett D.S."/>
            <person name="Martin F."/>
        </authorList>
    </citation>
    <scope>NUCLEOTIDE SEQUENCE [LARGE SCALE GENOMIC DNA]</scope>
    <source>
        <strain evidence="3">441</strain>
    </source>
</reference>
<dbReference type="EMBL" id="KN833767">
    <property type="protein sequence ID" value="KIK20289.1"/>
    <property type="molecule type" value="Genomic_DNA"/>
</dbReference>
<dbReference type="InterPro" id="IPR058525">
    <property type="entry name" value="DUF8212"/>
</dbReference>
<keyword evidence="3" id="KW-1185">Reference proteome</keyword>
<dbReference type="HOGENOM" id="CLU_070869_0_0_1"/>
<evidence type="ECO:0000313" key="2">
    <source>
        <dbReference type="EMBL" id="KIK20289.1"/>
    </source>
</evidence>
<dbReference type="Proteomes" id="UP000054018">
    <property type="component" value="Unassembled WGS sequence"/>
</dbReference>
<sequence>MCSEGRPYIAHIMSWAADRKTTRVEDRAYSLLGLFGVNMPMLYGEGSKAFQRLQLEIIRVSSDHSIFAWNRKGQLGKYGSVLADDPSCFRGCHDIENVDPDEFAEEVEEYIHEGELAVATDQGKLLPFGSSVDPAQLLRWDVTNLGIQVSLPVLLSRHNNACYKTILPCSDRYGNLITIDLESRGHRSCHTYLSRHHFPVYTSPQFRSLYLDCPQQPRETSYKLWLKDGDTSSHGFTRCGSFPREVVGDTVTFSQQGDTIMVLVYANQMPDLALQLVLDTTLVKHGDALSVMNTLHSKRSGHRGQTLPSEYMMLCGKHPSPNFPTLLRSYIFPDPFSM</sequence>
<dbReference type="PANTHER" id="PTHR10622">
    <property type="entry name" value="HET DOMAIN-CONTAINING PROTEIN"/>
    <property type="match status" value="1"/>
</dbReference>
<dbReference type="PANTHER" id="PTHR10622:SF10">
    <property type="entry name" value="HET DOMAIN-CONTAINING PROTEIN"/>
    <property type="match status" value="1"/>
</dbReference>
<dbReference type="Pfam" id="PF26640">
    <property type="entry name" value="DUF8212"/>
    <property type="match status" value="1"/>
</dbReference>
<protein>
    <recommendedName>
        <fullName evidence="1">DUF8212 domain-containing protein</fullName>
    </recommendedName>
</protein>
<accession>A0A0C9Z1Y2</accession>
<dbReference type="AlphaFoldDB" id="A0A0C9Z1Y2"/>
<evidence type="ECO:0000313" key="3">
    <source>
        <dbReference type="Proteomes" id="UP000054018"/>
    </source>
</evidence>
<dbReference type="STRING" id="765257.A0A0C9Z1Y2"/>
<gene>
    <name evidence="2" type="ORF">PISMIDRAFT_595498</name>
</gene>
<proteinExistence type="predicted"/>
<reference evidence="2 3" key="1">
    <citation type="submission" date="2014-04" db="EMBL/GenBank/DDBJ databases">
        <authorList>
            <consortium name="DOE Joint Genome Institute"/>
            <person name="Kuo A."/>
            <person name="Kohler A."/>
            <person name="Costa M.D."/>
            <person name="Nagy L.G."/>
            <person name="Floudas D."/>
            <person name="Copeland A."/>
            <person name="Barry K.W."/>
            <person name="Cichocki N."/>
            <person name="Veneault-Fourrey C."/>
            <person name="LaButti K."/>
            <person name="Lindquist E.A."/>
            <person name="Lipzen A."/>
            <person name="Lundell T."/>
            <person name="Morin E."/>
            <person name="Murat C."/>
            <person name="Sun H."/>
            <person name="Tunlid A."/>
            <person name="Henrissat B."/>
            <person name="Grigoriev I.V."/>
            <person name="Hibbett D.S."/>
            <person name="Martin F."/>
            <person name="Nordberg H.P."/>
            <person name="Cantor M.N."/>
            <person name="Hua S.X."/>
        </authorList>
    </citation>
    <scope>NUCLEOTIDE SEQUENCE [LARGE SCALE GENOMIC DNA]</scope>
    <source>
        <strain evidence="2 3">441</strain>
    </source>
</reference>
<name>A0A0C9Z1Y2_9AGAM</name>
<organism evidence="2 3">
    <name type="scientific">Pisolithus microcarpus 441</name>
    <dbReference type="NCBI Taxonomy" id="765257"/>
    <lineage>
        <taxon>Eukaryota</taxon>
        <taxon>Fungi</taxon>
        <taxon>Dikarya</taxon>
        <taxon>Basidiomycota</taxon>
        <taxon>Agaricomycotina</taxon>
        <taxon>Agaricomycetes</taxon>
        <taxon>Agaricomycetidae</taxon>
        <taxon>Boletales</taxon>
        <taxon>Sclerodermatineae</taxon>
        <taxon>Pisolithaceae</taxon>
        <taxon>Pisolithus</taxon>
    </lineage>
</organism>
<evidence type="ECO:0000259" key="1">
    <source>
        <dbReference type="Pfam" id="PF26640"/>
    </source>
</evidence>
<feature type="domain" description="DUF8212" evidence="1">
    <location>
        <begin position="48"/>
        <end position="154"/>
    </location>
</feature>